<evidence type="ECO:0000313" key="2">
    <source>
        <dbReference type="Proteomes" id="UP000784435"/>
    </source>
</evidence>
<dbReference type="Pfam" id="PF17418">
    <property type="entry name" value="SdpA"/>
    <property type="match status" value="1"/>
</dbReference>
<dbReference type="EMBL" id="DYUK01000240">
    <property type="protein sequence ID" value="HJG80956.1"/>
    <property type="molecule type" value="Genomic_DNA"/>
</dbReference>
<proteinExistence type="predicted"/>
<sequence length="183" mass="20442">MRRAIGLSLSALILAVLGYTSVIQVEGNLLSDRVEQRDSALARIIFPQGWNFFTKPPTDPFFMMYEVRDDGSLDLRTHESSSPEAGFGLSRDMRARGLEVGHLGPQLATDELWTTCETPTEECLEYSDEAAVQVTNPVEDAEFCGSYVMAEKTVTPRAYRQITDQRYSVDRMVSLSIECTESA</sequence>
<gene>
    <name evidence="1" type="ORF">K8V08_11150</name>
</gene>
<evidence type="ECO:0000313" key="1">
    <source>
        <dbReference type="EMBL" id="HJG80956.1"/>
    </source>
</evidence>
<accession>A0A921MFT7</accession>
<reference evidence="1" key="1">
    <citation type="journal article" date="2021" name="PeerJ">
        <title>Extensive microbial diversity within the chicken gut microbiome revealed by metagenomics and culture.</title>
        <authorList>
            <person name="Gilroy R."/>
            <person name="Ravi A."/>
            <person name="Getino M."/>
            <person name="Pursley I."/>
            <person name="Horton D.L."/>
            <person name="Alikhan N.F."/>
            <person name="Baker D."/>
            <person name="Gharbi K."/>
            <person name="Hall N."/>
            <person name="Watson M."/>
            <person name="Adriaenssens E.M."/>
            <person name="Foster-Nyarko E."/>
            <person name="Jarju S."/>
            <person name="Secka A."/>
            <person name="Antonio M."/>
            <person name="Oren A."/>
            <person name="Chaudhuri R.R."/>
            <person name="La Ragione R."/>
            <person name="Hildebrand F."/>
            <person name="Pallen M.J."/>
        </authorList>
    </citation>
    <scope>NUCLEOTIDE SEQUENCE</scope>
    <source>
        <strain evidence="1">ChiGjej5B5-7349</strain>
    </source>
</reference>
<dbReference type="AlphaFoldDB" id="A0A921MFT7"/>
<name>A0A921MFT7_9MICO</name>
<dbReference type="InterPro" id="IPR023902">
    <property type="entry name" value="Sporulation_SdpA"/>
</dbReference>
<dbReference type="Proteomes" id="UP000784435">
    <property type="component" value="Unassembled WGS sequence"/>
</dbReference>
<protein>
    <submittedName>
        <fullName evidence="1">SdpA family antimicrobial peptide system protein</fullName>
    </submittedName>
</protein>
<dbReference type="NCBIfam" id="TIGR04034">
    <property type="entry name" value="export_SdpA"/>
    <property type="match status" value="1"/>
</dbReference>
<reference evidence="1" key="2">
    <citation type="submission" date="2021-09" db="EMBL/GenBank/DDBJ databases">
        <authorList>
            <person name="Gilroy R."/>
        </authorList>
    </citation>
    <scope>NUCLEOTIDE SEQUENCE</scope>
    <source>
        <strain evidence="1">ChiGjej5B5-7349</strain>
    </source>
</reference>
<organism evidence="1 2">
    <name type="scientific">Brevibacterium senegalense</name>
    <dbReference type="NCBI Taxonomy" id="1033736"/>
    <lineage>
        <taxon>Bacteria</taxon>
        <taxon>Bacillati</taxon>
        <taxon>Actinomycetota</taxon>
        <taxon>Actinomycetes</taxon>
        <taxon>Micrococcales</taxon>
        <taxon>Brevibacteriaceae</taxon>
        <taxon>Brevibacterium</taxon>
    </lineage>
</organism>
<comment type="caution">
    <text evidence="1">The sequence shown here is derived from an EMBL/GenBank/DDBJ whole genome shotgun (WGS) entry which is preliminary data.</text>
</comment>